<dbReference type="EMBL" id="JAADYS010000429">
    <property type="protein sequence ID" value="KAF4469844.1"/>
    <property type="molecule type" value="Genomic_DNA"/>
</dbReference>
<keyword evidence="1" id="KW-0472">Membrane</keyword>
<dbReference type="GO" id="GO:0004386">
    <property type="term" value="F:helicase activity"/>
    <property type="evidence" value="ECO:0007669"/>
    <property type="project" value="UniProtKB-KW"/>
</dbReference>
<evidence type="ECO:0000313" key="3">
    <source>
        <dbReference type="Proteomes" id="UP000554235"/>
    </source>
</evidence>
<keyword evidence="3" id="KW-1185">Reference proteome</keyword>
<feature type="transmembrane region" description="Helical" evidence="1">
    <location>
        <begin position="486"/>
        <end position="510"/>
    </location>
</feature>
<evidence type="ECO:0000313" key="2">
    <source>
        <dbReference type="EMBL" id="KAF4469844.1"/>
    </source>
</evidence>
<keyword evidence="1" id="KW-1133">Transmembrane helix</keyword>
<keyword evidence="2" id="KW-0378">Hydrolase</keyword>
<organism evidence="2 3">
    <name type="scientific">Fusarium albosuccineum</name>
    <dbReference type="NCBI Taxonomy" id="1237068"/>
    <lineage>
        <taxon>Eukaryota</taxon>
        <taxon>Fungi</taxon>
        <taxon>Dikarya</taxon>
        <taxon>Ascomycota</taxon>
        <taxon>Pezizomycotina</taxon>
        <taxon>Sordariomycetes</taxon>
        <taxon>Hypocreomycetidae</taxon>
        <taxon>Hypocreales</taxon>
        <taxon>Nectriaceae</taxon>
        <taxon>Fusarium</taxon>
        <taxon>Fusarium decemcellulare species complex</taxon>
    </lineage>
</organism>
<accession>A0A8H4PBU6</accession>
<reference evidence="2 3" key="1">
    <citation type="submission" date="2020-01" db="EMBL/GenBank/DDBJ databases">
        <title>Identification and distribution of gene clusters putatively required for synthesis of sphingolipid metabolism inhibitors in phylogenetically diverse species of the filamentous fungus Fusarium.</title>
        <authorList>
            <person name="Kim H.-S."/>
            <person name="Busman M."/>
            <person name="Brown D.W."/>
            <person name="Divon H."/>
            <person name="Uhlig S."/>
            <person name="Proctor R.H."/>
        </authorList>
    </citation>
    <scope>NUCLEOTIDE SEQUENCE [LARGE SCALE GENOMIC DNA]</scope>
    <source>
        <strain evidence="2 3">NRRL 20459</strain>
    </source>
</reference>
<keyword evidence="2" id="KW-0547">Nucleotide-binding</keyword>
<comment type="caution">
    <text evidence="2">The sequence shown here is derived from an EMBL/GenBank/DDBJ whole genome shotgun (WGS) entry which is preliminary data.</text>
</comment>
<evidence type="ECO:0000256" key="1">
    <source>
        <dbReference type="SAM" id="Phobius"/>
    </source>
</evidence>
<sequence length="538" mass="61029">MAADRGNRTSRPTQKSHCVLVVEPLGQFFGGKKLGLDSDINTILWASQARGKNPYLGFSIDLPLSASNEESGFGQTHEWIFEGKPKIRPTNFLRIKVKFPRGNIDIAVEELDQGRHSLFGYQGHMSQVQIRLQPGSRVDVEGFGIPFENPGHAAEEWLKHPAFAPVVGGKTLLDLIQQDSFTFIAKLHAEFIYPYGNEHHWDINRYLDQLRHIKGPQFAPSWSYDDDNSHLTAVTQSQVQDVMWLYVEALEISNERRPAYFVSKPATPNESPRYYVIVKMDPEFWDRFRDDWHHLARRYRLSLLMHDVPGELPRAWPARIQNLPEHIDALNQHPVPVNDLVLEVTRSLSPQGRVNEFESRFNLRLHETKAKVDAICTFHPDAIPTNDFAGDQDLVAPESHYTKLMMSLHRDLMRGQGFWRTMIHGVCGAMGQATLDDNEAKRMHLEALPCVNLLKGPNEEWINALMMQVPGPDRTRFRRYMSERPLGLGLITILTHVTGTVPGGVTVVMTGVAKTLMPHGGAVSCVSTIFMHYYPFGS</sequence>
<keyword evidence="1" id="KW-0812">Transmembrane</keyword>
<dbReference type="OrthoDB" id="6513042at2759"/>
<gene>
    <name evidence="2" type="ORF">FALBO_3284</name>
</gene>
<proteinExistence type="predicted"/>
<keyword evidence="2" id="KW-0067">ATP-binding</keyword>
<name>A0A8H4PBU6_9HYPO</name>
<dbReference type="Proteomes" id="UP000554235">
    <property type="component" value="Unassembled WGS sequence"/>
</dbReference>
<keyword evidence="2" id="KW-0347">Helicase</keyword>
<dbReference type="AlphaFoldDB" id="A0A8H4PBU6"/>
<protein>
    <submittedName>
        <fullName evidence="2">DNA helicase</fullName>
    </submittedName>
</protein>